<evidence type="ECO:0000313" key="5">
    <source>
        <dbReference type="Proteomes" id="UP000284824"/>
    </source>
</evidence>
<dbReference type="PANTHER" id="PTHR35004">
    <property type="entry name" value="TRANSPOSASE RV3428C-RELATED"/>
    <property type="match status" value="1"/>
</dbReference>
<dbReference type="Proteomes" id="UP000284824">
    <property type="component" value="Unassembled WGS sequence"/>
</dbReference>
<dbReference type="PROSITE" id="PS50994">
    <property type="entry name" value="INTEGRASE"/>
    <property type="match status" value="1"/>
</dbReference>
<feature type="domain" description="Integrase catalytic" evidence="3">
    <location>
        <begin position="118"/>
        <end position="297"/>
    </location>
</feature>
<organism evidence="4 5">
    <name type="scientific">Nonomuraea polychroma</name>
    <dbReference type="NCBI Taxonomy" id="46176"/>
    <lineage>
        <taxon>Bacteria</taxon>
        <taxon>Bacillati</taxon>
        <taxon>Actinomycetota</taxon>
        <taxon>Actinomycetes</taxon>
        <taxon>Streptosporangiales</taxon>
        <taxon>Streptosporangiaceae</taxon>
        <taxon>Nonomuraea</taxon>
    </lineage>
</organism>
<accession>A0A438M838</accession>
<dbReference type="Gene3D" id="3.30.420.10">
    <property type="entry name" value="Ribonuclease H-like superfamily/Ribonuclease H"/>
    <property type="match status" value="1"/>
</dbReference>
<reference evidence="4 5" key="1">
    <citation type="submission" date="2019-01" db="EMBL/GenBank/DDBJ databases">
        <title>Sequencing the genomes of 1000 actinobacteria strains.</title>
        <authorList>
            <person name="Klenk H.-P."/>
        </authorList>
    </citation>
    <scope>NUCLEOTIDE SEQUENCE [LARGE SCALE GENOMIC DNA]</scope>
    <source>
        <strain evidence="4 5">DSM 43925</strain>
    </source>
</reference>
<dbReference type="AlphaFoldDB" id="A0A438M838"/>
<dbReference type="GO" id="GO:0003676">
    <property type="term" value="F:nucleic acid binding"/>
    <property type="evidence" value="ECO:0007669"/>
    <property type="project" value="InterPro"/>
</dbReference>
<feature type="region of interest" description="Disordered" evidence="2">
    <location>
        <begin position="475"/>
        <end position="514"/>
    </location>
</feature>
<sequence>MIIVRVKNSREIMEILEAYDLTGSYRAAAELAGCDHHTVARYVKMRAAGQNPADKRHRERAIDAFLPKIEELVVRSNGKIRADVVHKRLVAMGFTGGERTTRRTVAEAKAQHRAGQRRIYRPWITEPGLWLQWDWGWGPVIKGRQTILWCAWLAWSRFRVVIPVWDKTMPTIVACLDATLRRIGGVPAYALTDNEKTVTTDHIAGIAVRNPEIVEIARHYGMTIRTCVPADPESKGGSEATVRIAKADLVPTEVNLLAEYRTFGELEAACRAFGEEVNGRIHRETKRRPIELLAEERTRLHPLPKQPFTVAFGTTRRVCWDSTISVEAVRYSVPHHLIDTRVWARFHGDELVVTAVDGDGTAREIARHARGQAGTPVIDAAHYPPRENKEADRTPKATSAEEAAFLMIGPGAATWLVEAAAAGTRRVKAKMAEAVALAKLYSSAQVDRALGTAALTGRFADADLLSILDYQVKHDSDQPTRASETHSLQPGTSAWARFGTTPAPASTDLDEDTF</sequence>
<evidence type="ECO:0000256" key="2">
    <source>
        <dbReference type="SAM" id="MobiDB-lite"/>
    </source>
</evidence>
<dbReference type="Pfam" id="PF22483">
    <property type="entry name" value="Mu-transpos_C_2"/>
    <property type="match status" value="1"/>
</dbReference>
<comment type="caution">
    <text evidence="4">The sequence shown here is derived from an EMBL/GenBank/DDBJ whole genome shotgun (WGS) entry which is preliminary data.</text>
</comment>
<dbReference type="InterPro" id="IPR036397">
    <property type="entry name" value="RNaseH_sf"/>
</dbReference>
<gene>
    <name evidence="4" type="ORF">EDD27_4454</name>
</gene>
<dbReference type="Pfam" id="PF00665">
    <property type="entry name" value="rve"/>
    <property type="match status" value="1"/>
</dbReference>
<keyword evidence="5" id="KW-1185">Reference proteome</keyword>
<evidence type="ECO:0000259" key="3">
    <source>
        <dbReference type="PROSITE" id="PS50994"/>
    </source>
</evidence>
<dbReference type="InterPro" id="IPR012337">
    <property type="entry name" value="RNaseH-like_sf"/>
</dbReference>
<comment type="similarity">
    <text evidence="1">Belongs to the transposase IS21/IS408/IS1162 family.</text>
</comment>
<dbReference type="EMBL" id="SAUN01000001">
    <property type="protein sequence ID" value="RVX41872.1"/>
    <property type="molecule type" value="Genomic_DNA"/>
</dbReference>
<protein>
    <submittedName>
        <fullName evidence="4">Transposase</fullName>
    </submittedName>
</protein>
<evidence type="ECO:0000256" key="1">
    <source>
        <dbReference type="ARBA" id="ARBA00009277"/>
    </source>
</evidence>
<dbReference type="SUPFAM" id="SSF53098">
    <property type="entry name" value="Ribonuclease H-like"/>
    <property type="match status" value="1"/>
</dbReference>
<dbReference type="InterPro" id="IPR001584">
    <property type="entry name" value="Integrase_cat-core"/>
</dbReference>
<evidence type="ECO:0000313" key="4">
    <source>
        <dbReference type="EMBL" id="RVX41872.1"/>
    </source>
</evidence>
<dbReference type="InterPro" id="IPR054353">
    <property type="entry name" value="IstA-like_C"/>
</dbReference>
<name>A0A438M838_9ACTN</name>
<dbReference type="NCBIfam" id="NF033546">
    <property type="entry name" value="transpos_IS21"/>
    <property type="match status" value="1"/>
</dbReference>
<proteinExistence type="inferred from homology"/>
<dbReference type="GO" id="GO:0015074">
    <property type="term" value="P:DNA integration"/>
    <property type="evidence" value="ECO:0007669"/>
    <property type="project" value="InterPro"/>
</dbReference>
<feature type="compositionally biased region" description="Polar residues" evidence="2">
    <location>
        <begin position="479"/>
        <end position="492"/>
    </location>
</feature>